<dbReference type="InterPro" id="IPR001387">
    <property type="entry name" value="Cro/C1-type_HTH"/>
</dbReference>
<sequence>MLRIYLARLLGEHKKKISDVVRDTGVNRGTLTRMYYEKVERIELEVLDILCEYFGCKITDLLEPQKPGTKNDTETELG</sequence>
<dbReference type="Pfam" id="PF13443">
    <property type="entry name" value="HTH_26"/>
    <property type="match status" value="1"/>
</dbReference>
<dbReference type="Gene3D" id="1.10.260.40">
    <property type="entry name" value="lambda repressor-like DNA-binding domains"/>
    <property type="match status" value="1"/>
</dbReference>
<evidence type="ECO:0000313" key="3">
    <source>
        <dbReference type="Proteomes" id="UP000182060"/>
    </source>
</evidence>
<dbReference type="Proteomes" id="UP000182060">
    <property type="component" value="Chromosome"/>
</dbReference>
<evidence type="ECO:0000313" key="2">
    <source>
        <dbReference type="EMBL" id="APC00183.1"/>
    </source>
</evidence>
<protein>
    <submittedName>
        <fullName evidence="2">Transcriptional regulator</fullName>
    </submittedName>
</protein>
<dbReference type="EMBL" id="CP015017">
    <property type="protein sequence ID" value="APC00183.1"/>
    <property type="molecule type" value="Genomic_DNA"/>
</dbReference>
<accession>A0AAC9ITG9</accession>
<gene>
    <name evidence="2" type="ORF">AOC25_00320</name>
</gene>
<reference evidence="2" key="1">
    <citation type="journal article" date="2017" name="Appl. Environ. Microbiol.">
        <title>Microdiversification of a pelagic Polynucleobacter species is mainly driven by acquisition of genomic islands from a partially interspecific gene pool.</title>
        <authorList>
            <person name="Hoetzinger M."/>
            <person name="Hahn M.W."/>
            <person name="Jezberova J."/>
            <person name="Schmidt J."/>
            <person name="Koll U."/>
        </authorList>
    </citation>
    <scope>NUCLEOTIDE SEQUENCE</scope>
    <source>
        <strain evidence="2">MWH-RechtKol4</strain>
    </source>
</reference>
<proteinExistence type="predicted"/>
<dbReference type="AlphaFoldDB" id="A0AAC9ITG9"/>
<dbReference type="GO" id="GO:0003677">
    <property type="term" value="F:DNA binding"/>
    <property type="evidence" value="ECO:0007669"/>
    <property type="project" value="InterPro"/>
</dbReference>
<evidence type="ECO:0000259" key="1">
    <source>
        <dbReference type="Pfam" id="PF13443"/>
    </source>
</evidence>
<dbReference type="InterPro" id="IPR010982">
    <property type="entry name" value="Lambda_DNA-bd_dom_sf"/>
</dbReference>
<feature type="domain" description="HTH cro/C1-type" evidence="1">
    <location>
        <begin position="6"/>
        <end position="65"/>
    </location>
</feature>
<dbReference type="SUPFAM" id="SSF47413">
    <property type="entry name" value="lambda repressor-like DNA-binding domains"/>
    <property type="match status" value="1"/>
</dbReference>
<name>A0AAC9ITG9_9BURK</name>
<organism evidence="2 3">
    <name type="scientific">Polynucleobacter asymbioticus</name>
    <dbReference type="NCBI Taxonomy" id="576611"/>
    <lineage>
        <taxon>Bacteria</taxon>
        <taxon>Pseudomonadati</taxon>
        <taxon>Pseudomonadota</taxon>
        <taxon>Betaproteobacteria</taxon>
        <taxon>Burkholderiales</taxon>
        <taxon>Burkholderiaceae</taxon>
        <taxon>Polynucleobacter</taxon>
    </lineage>
</organism>